<comment type="caution">
    <text evidence="7">The sequence shown here is derived from an EMBL/GenBank/DDBJ whole genome shotgun (WGS) entry which is preliminary data.</text>
</comment>
<keyword evidence="6" id="KW-1133">Transmembrane helix</keyword>
<evidence type="ECO:0000256" key="3">
    <source>
        <dbReference type="ARBA" id="ARBA00022676"/>
    </source>
</evidence>
<dbReference type="PANTHER" id="PTHR22913">
    <property type="entry name" value="HYALURONAN SYNTHASE"/>
    <property type="match status" value="1"/>
</dbReference>
<dbReference type="InterPro" id="IPR029044">
    <property type="entry name" value="Nucleotide-diphossugar_trans"/>
</dbReference>
<keyword evidence="2" id="KW-1003">Cell membrane</keyword>
<dbReference type="RefSeq" id="WP_081939799.1">
    <property type="nucleotide sequence ID" value="NZ_ARXV01000015.1"/>
</dbReference>
<dbReference type="STRING" id="1177154.Y5S_03031"/>
<feature type="transmembrane region" description="Helical" evidence="6">
    <location>
        <begin position="32"/>
        <end position="53"/>
    </location>
</feature>
<keyword evidence="5 6" id="KW-0472">Membrane</keyword>
<dbReference type="PATRIC" id="fig|1177154.3.peg.3072"/>
<feature type="transmembrane region" description="Helical" evidence="6">
    <location>
        <begin position="7"/>
        <end position="26"/>
    </location>
</feature>
<comment type="subcellular location">
    <subcellularLocation>
        <location evidence="1">Cell membrane</location>
    </subcellularLocation>
</comment>
<dbReference type="GO" id="GO:0050501">
    <property type="term" value="F:hyaluronan synthase activity"/>
    <property type="evidence" value="ECO:0007669"/>
    <property type="project" value="TreeGrafter"/>
</dbReference>
<proteinExistence type="predicted"/>
<organism evidence="7 8">
    <name type="scientific">Alcanivorax nanhaiticus</name>
    <dbReference type="NCBI Taxonomy" id="1177154"/>
    <lineage>
        <taxon>Bacteria</taxon>
        <taxon>Pseudomonadati</taxon>
        <taxon>Pseudomonadota</taxon>
        <taxon>Gammaproteobacteria</taxon>
        <taxon>Oceanospirillales</taxon>
        <taxon>Alcanivoracaceae</taxon>
        <taxon>Alcanivorax</taxon>
    </lineage>
</organism>
<dbReference type="GO" id="GO:0085029">
    <property type="term" value="P:extracellular matrix assembly"/>
    <property type="evidence" value="ECO:0007669"/>
    <property type="project" value="TreeGrafter"/>
</dbReference>
<dbReference type="GO" id="GO:0005886">
    <property type="term" value="C:plasma membrane"/>
    <property type="evidence" value="ECO:0007669"/>
    <property type="project" value="UniProtKB-SubCell"/>
</dbReference>
<evidence type="ECO:0000313" key="8">
    <source>
        <dbReference type="Proteomes" id="UP000029444"/>
    </source>
</evidence>
<evidence type="ECO:0000256" key="6">
    <source>
        <dbReference type="SAM" id="Phobius"/>
    </source>
</evidence>
<feature type="transmembrane region" description="Helical" evidence="6">
    <location>
        <begin position="469"/>
        <end position="487"/>
    </location>
</feature>
<evidence type="ECO:0000256" key="5">
    <source>
        <dbReference type="ARBA" id="ARBA00023136"/>
    </source>
</evidence>
<gene>
    <name evidence="7" type="ORF">Y5S_03031</name>
</gene>
<dbReference type="Pfam" id="PF13641">
    <property type="entry name" value="Glyco_tranf_2_3"/>
    <property type="match status" value="1"/>
</dbReference>
<keyword evidence="6" id="KW-0812">Transmembrane</keyword>
<evidence type="ECO:0000256" key="1">
    <source>
        <dbReference type="ARBA" id="ARBA00004236"/>
    </source>
</evidence>
<dbReference type="Proteomes" id="UP000029444">
    <property type="component" value="Unassembled WGS sequence"/>
</dbReference>
<feature type="transmembrane region" description="Helical" evidence="6">
    <location>
        <begin position="388"/>
        <end position="408"/>
    </location>
</feature>
<dbReference type="eggNOG" id="COG1215">
    <property type="taxonomic scope" value="Bacteria"/>
</dbReference>
<reference evidence="7 8" key="1">
    <citation type="submission" date="2012-09" db="EMBL/GenBank/DDBJ databases">
        <title>Genome Sequence of alkane-degrading Bacterium Alcanivorax sp. 19-m-6.</title>
        <authorList>
            <person name="Lai Q."/>
            <person name="Shao Z."/>
        </authorList>
    </citation>
    <scope>NUCLEOTIDE SEQUENCE [LARGE SCALE GENOMIC DNA]</scope>
    <source>
        <strain evidence="7 8">19-m-6</strain>
    </source>
</reference>
<accession>A0A095TMH4</accession>
<dbReference type="GO" id="GO:0030213">
    <property type="term" value="P:hyaluronan biosynthetic process"/>
    <property type="evidence" value="ECO:0007669"/>
    <property type="project" value="TreeGrafter"/>
</dbReference>
<sequence>MKNLGEWLLWLSVVMGLGLLIEPAYLDSGDKKFILLIGAIGLWRYSIGGMHLLRGVWFMRVTFPAMRRTIARNPDAYAPSHVYLVVTSFRIPADTTWNVYSSVFREAVNCGVAATVVVSIVERADENLIRQCHRAFDPGGVVKLIICRARGTGKRDGLALAFRAVSRTMPDRDAVVGVVDGDTMLAPDCVRDSVCFFGLMPNLGGLTTNEQCVVRGSRIMRDWHTMRFAQRHLNMCSMALSHRVLTMTGRMSFFRAAVLTAPEFIADVESDHLQHWRLGKFRFLTGDDKSSWNSLMTLGWDTFYVPDAHTLTVEHPPHHRFVPATLQLMFRWYGNSLRQNLRATRLGWRRLGLFTTFVLYDQRISMWTCLIGLTAALMMASLQNWQLFAVYLFWISLSRTFVALLLTVTCHPVGPLYPVLLYYNQVVGSLVKIFALFHLDRQSWTRQKTTLSTQNAGFDVVLNRISSKTMLFSAGSLFVCLMMLLTGS</sequence>
<protein>
    <submittedName>
        <fullName evidence="7">Alginate biosynthesis protein Alg8</fullName>
    </submittedName>
</protein>
<dbReference type="OrthoDB" id="6964257at2"/>
<dbReference type="SUPFAM" id="SSF53448">
    <property type="entry name" value="Nucleotide-diphospho-sugar transferases"/>
    <property type="match status" value="1"/>
</dbReference>
<evidence type="ECO:0000256" key="4">
    <source>
        <dbReference type="ARBA" id="ARBA00022679"/>
    </source>
</evidence>
<keyword evidence="4" id="KW-0808">Transferase</keyword>
<evidence type="ECO:0000256" key="2">
    <source>
        <dbReference type="ARBA" id="ARBA00022475"/>
    </source>
</evidence>
<keyword evidence="3" id="KW-0328">Glycosyltransferase</keyword>
<dbReference type="EMBL" id="ARXV01000015">
    <property type="protein sequence ID" value="KGD63608.1"/>
    <property type="molecule type" value="Genomic_DNA"/>
</dbReference>
<dbReference type="AlphaFoldDB" id="A0A095TMH4"/>
<evidence type="ECO:0000313" key="7">
    <source>
        <dbReference type="EMBL" id="KGD63608.1"/>
    </source>
</evidence>
<dbReference type="PANTHER" id="PTHR22913:SF12">
    <property type="entry name" value="MANNURONAN SYNTHASE"/>
    <property type="match status" value="1"/>
</dbReference>
<name>A0A095TMH4_9GAMM</name>
<feature type="transmembrane region" description="Helical" evidence="6">
    <location>
        <begin position="420"/>
        <end position="439"/>
    </location>
</feature>
<keyword evidence="8" id="KW-1185">Reference proteome</keyword>